<evidence type="ECO:0000313" key="2">
    <source>
        <dbReference type="EMBL" id="GAA0667217.1"/>
    </source>
</evidence>
<protein>
    <recommendedName>
        <fullName evidence="4">Lipoprotein</fullName>
    </recommendedName>
</protein>
<keyword evidence="1" id="KW-0732">Signal</keyword>
<comment type="caution">
    <text evidence="2">The sequence shown here is derived from an EMBL/GenBank/DDBJ whole genome shotgun (WGS) entry which is preliminary data.</text>
</comment>
<keyword evidence="3" id="KW-1185">Reference proteome</keyword>
<feature type="chain" id="PRO_5046019108" description="Lipoprotein" evidence="1">
    <location>
        <begin position="24"/>
        <end position="428"/>
    </location>
</feature>
<evidence type="ECO:0000313" key="3">
    <source>
        <dbReference type="Proteomes" id="UP001500238"/>
    </source>
</evidence>
<sequence length="428" mass="43840">MSGASSCRALLVGAASVLPLLLAGCNSGSGGTPTKVGGSTIRAEGACDLKGVQAPLRRTLIFVDAKALRKAADAVTFAEQNKAFRDLVLSISDPAVALPAGTSAAREQITIAVVPADGSAAQTTFVGCIPGLSSQEMAAAQQKEGGVGSMFSSGTARELEDQASNFRTQLIGGMVAAGALAADKPGAQSGSVDAAPFLAGLKASKGMFEGDDRVQRLVLVSDLSGLDLPSGDAEAVRRSGVEAGRKAATDLPQVDLHVVLPAGRSAAGKDFFESYWLAQGGRLLSYGPDKIGNASPAPERLWHFSAKAAYPSGDELADVRIGDDGKGKLTASWLTLLGTPSYPIPMTGSISCSGDDCEIRSDRGGFAQAWSPQPGGEPEFGNEMPFGGMRNFAFRITGDKLSGEATDEGVYIGADKGRQGIAVNGRAK</sequence>
<gene>
    <name evidence="2" type="ORF">GCM10009102_16520</name>
</gene>
<dbReference type="RefSeq" id="WP_343797341.1">
    <property type="nucleotide sequence ID" value="NZ_BAAAES010000008.1"/>
</dbReference>
<accession>A0ABN1HTR8</accession>
<organism evidence="2 3">
    <name type="scientific">Sphingomonas insulae</name>
    <dbReference type="NCBI Taxonomy" id="424800"/>
    <lineage>
        <taxon>Bacteria</taxon>
        <taxon>Pseudomonadati</taxon>
        <taxon>Pseudomonadota</taxon>
        <taxon>Alphaproteobacteria</taxon>
        <taxon>Sphingomonadales</taxon>
        <taxon>Sphingomonadaceae</taxon>
        <taxon>Sphingomonas</taxon>
    </lineage>
</organism>
<evidence type="ECO:0008006" key="4">
    <source>
        <dbReference type="Google" id="ProtNLM"/>
    </source>
</evidence>
<dbReference type="EMBL" id="BAAAES010000008">
    <property type="protein sequence ID" value="GAA0667217.1"/>
    <property type="molecule type" value="Genomic_DNA"/>
</dbReference>
<dbReference type="Proteomes" id="UP001500238">
    <property type="component" value="Unassembled WGS sequence"/>
</dbReference>
<name>A0ABN1HTR8_9SPHN</name>
<feature type="signal peptide" evidence="1">
    <location>
        <begin position="1"/>
        <end position="23"/>
    </location>
</feature>
<proteinExistence type="predicted"/>
<reference evidence="2 3" key="1">
    <citation type="journal article" date="2019" name="Int. J. Syst. Evol. Microbiol.">
        <title>The Global Catalogue of Microorganisms (GCM) 10K type strain sequencing project: providing services to taxonomists for standard genome sequencing and annotation.</title>
        <authorList>
            <consortium name="The Broad Institute Genomics Platform"/>
            <consortium name="The Broad Institute Genome Sequencing Center for Infectious Disease"/>
            <person name="Wu L."/>
            <person name="Ma J."/>
        </authorList>
    </citation>
    <scope>NUCLEOTIDE SEQUENCE [LARGE SCALE GENOMIC DNA]</scope>
    <source>
        <strain evidence="2 3">JCM 14603</strain>
    </source>
</reference>
<evidence type="ECO:0000256" key="1">
    <source>
        <dbReference type="SAM" id="SignalP"/>
    </source>
</evidence>